<dbReference type="PANTHER" id="PTHR30614">
    <property type="entry name" value="MEMBRANE COMPONENT OF AMINO ACID ABC TRANSPORTER"/>
    <property type="match status" value="1"/>
</dbReference>
<dbReference type="RefSeq" id="WP_048513059.1">
    <property type="nucleotide sequence ID" value="NZ_FUXD01000010.1"/>
</dbReference>
<name>A0A0J6WVR9_9FIRM</name>
<dbReference type="InterPro" id="IPR000515">
    <property type="entry name" value="MetI-like"/>
</dbReference>
<evidence type="ECO:0000259" key="10">
    <source>
        <dbReference type="PROSITE" id="PS50928"/>
    </source>
</evidence>
<feature type="transmembrane region" description="Helical" evidence="9">
    <location>
        <begin position="201"/>
        <end position="222"/>
    </location>
</feature>
<dbReference type="InterPro" id="IPR035906">
    <property type="entry name" value="MetI-like_sf"/>
</dbReference>
<dbReference type="GO" id="GO:0006865">
    <property type="term" value="P:amino acid transport"/>
    <property type="evidence" value="ECO:0007669"/>
    <property type="project" value="UniProtKB-KW"/>
</dbReference>
<evidence type="ECO:0000313" key="12">
    <source>
        <dbReference type="Proteomes" id="UP000036503"/>
    </source>
</evidence>
<evidence type="ECO:0000256" key="7">
    <source>
        <dbReference type="ARBA" id="ARBA00022989"/>
    </source>
</evidence>
<dbReference type="GO" id="GO:0022857">
    <property type="term" value="F:transmembrane transporter activity"/>
    <property type="evidence" value="ECO:0007669"/>
    <property type="project" value="InterPro"/>
</dbReference>
<evidence type="ECO:0000256" key="2">
    <source>
        <dbReference type="ARBA" id="ARBA00010072"/>
    </source>
</evidence>
<dbReference type="EMBL" id="LEKT01000003">
    <property type="protein sequence ID" value="KMO87605.1"/>
    <property type="molecule type" value="Genomic_DNA"/>
</dbReference>
<dbReference type="GO" id="GO:0043190">
    <property type="term" value="C:ATP-binding cassette (ABC) transporter complex"/>
    <property type="evidence" value="ECO:0007669"/>
    <property type="project" value="InterPro"/>
</dbReference>
<evidence type="ECO:0000256" key="1">
    <source>
        <dbReference type="ARBA" id="ARBA00004651"/>
    </source>
</evidence>
<dbReference type="AlphaFoldDB" id="A0A0J6WVR9"/>
<keyword evidence="7 9" id="KW-1133">Transmembrane helix</keyword>
<dbReference type="NCBIfam" id="TIGR01726">
    <property type="entry name" value="HEQRo_perm_3TM"/>
    <property type="match status" value="1"/>
</dbReference>
<comment type="caution">
    <text evidence="11">The sequence shown here is derived from an EMBL/GenBank/DDBJ whole genome shotgun (WGS) entry which is preliminary data.</text>
</comment>
<evidence type="ECO:0000256" key="5">
    <source>
        <dbReference type="ARBA" id="ARBA00022692"/>
    </source>
</evidence>
<sequence>MDVVLNIAAKYGDIFIMGTKITIITSAVATVFGLLLGILLALFRMNLFNFKPLYWLTIIYVEIIRGTPLLVQIALAFFGLPLLGIHFPSVEFMGVEFDRMFAGIFALTINMSAYACEIIRSGIQSIDPGQMEAAKSLGFSTWRAMRKIVLPQALKNLLPVLGNEFIVMVKASSQVSVIGLADLMFSATTVQGISFQPFPPLVIVAVIYLIITVIISSLIRLMENNLSKSNGR</sequence>
<evidence type="ECO:0000256" key="6">
    <source>
        <dbReference type="ARBA" id="ARBA00022970"/>
    </source>
</evidence>
<feature type="transmembrane region" description="Helical" evidence="9">
    <location>
        <begin position="55"/>
        <end position="80"/>
    </location>
</feature>
<dbReference type="PANTHER" id="PTHR30614:SF20">
    <property type="entry name" value="GLUTAMINE TRANSPORT SYSTEM PERMEASE PROTEIN GLNP"/>
    <property type="match status" value="1"/>
</dbReference>
<comment type="similarity">
    <text evidence="2">Belongs to the binding-protein-dependent transport system permease family. HisMQ subfamily.</text>
</comment>
<dbReference type="CDD" id="cd06261">
    <property type="entry name" value="TM_PBP2"/>
    <property type="match status" value="1"/>
</dbReference>
<keyword evidence="8 9" id="KW-0472">Membrane</keyword>
<dbReference type="Proteomes" id="UP000036503">
    <property type="component" value="Unassembled WGS sequence"/>
</dbReference>
<evidence type="ECO:0000256" key="4">
    <source>
        <dbReference type="ARBA" id="ARBA00022475"/>
    </source>
</evidence>
<organism evidence="11 12">
    <name type="scientific">Megasphaera cerevisiae DSM 20462</name>
    <dbReference type="NCBI Taxonomy" id="1122219"/>
    <lineage>
        <taxon>Bacteria</taxon>
        <taxon>Bacillati</taxon>
        <taxon>Bacillota</taxon>
        <taxon>Negativicutes</taxon>
        <taxon>Veillonellales</taxon>
        <taxon>Veillonellaceae</taxon>
        <taxon>Megasphaera</taxon>
    </lineage>
</organism>
<dbReference type="PROSITE" id="PS50928">
    <property type="entry name" value="ABC_TM1"/>
    <property type="match status" value="1"/>
</dbReference>
<comment type="subcellular location">
    <subcellularLocation>
        <location evidence="1 9">Cell membrane</location>
        <topology evidence="1 9">Multi-pass membrane protein</topology>
    </subcellularLocation>
</comment>
<gene>
    <name evidence="11" type="ORF">AB840_01495</name>
</gene>
<dbReference type="FunFam" id="1.10.3720.10:FF:000033">
    <property type="entry name" value="Polar amino acid ABC transporter permease"/>
    <property type="match status" value="1"/>
</dbReference>
<dbReference type="OrthoDB" id="9787841at2"/>
<feature type="transmembrane region" description="Helical" evidence="9">
    <location>
        <begin position="21"/>
        <end position="43"/>
    </location>
</feature>
<reference evidence="11 12" key="1">
    <citation type="submission" date="2015-06" db="EMBL/GenBank/DDBJ databases">
        <title>Draft genome sequence of beer spoilage bacterium Megasphaera cerevisiae type strain 20462.</title>
        <authorList>
            <person name="Kutumbaka K."/>
            <person name="Pasmowitz J."/>
            <person name="Mategko J."/>
            <person name="Reyes D."/>
            <person name="Friedrich A."/>
            <person name="Han S."/>
            <person name="Martens-Habbena W."/>
            <person name="Neal-McKinney J."/>
            <person name="Janagama H.K."/>
            <person name="Nadala C."/>
            <person name="Samadpour M."/>
        </authorList>
    </citation>
    <scope>NUCLEOTIDE SEQUENCE [LARGE SCALE GENOMIC DNA]</scope>
    <source>
        <strain evidence="11 12">DSM 20462</strain>
    </source>
</reference>
<dbReference type="Gene3D" id="1.10.3720.10">
    <property type="entry name" value="MetI-like"/>
    <property type="match status" value="1"/>
</dbReference>
<proteinExistence type="inferred from homology"/>
<feature type="transmembrane region" description="Helical" evidence="9">
    <location>
        <begin position="100"/>
        <end position="119"/>
    </location>
</feature>
<dbReference type="InterPro" id="IPR043429">
    <property type="entry name" value="ArtM/GltK/GlnP/TcyL/YhdX-like"/>
</dbReference>
<keyword evidence="3 9" id="KW-0813">Transport</keyword>
<keyword evidence="5 9" id="KW-0812">Transmembrane</keyword>
<dbReference type="STRING" id="39029.BSR42_01190"/>
<evidence type="ECO:0000256" key="3">
    <source>
        <dbReference type="ARBA" id="ARBA00022448"/>
    </source>
</evidence>
<protein>
    <submittedName>
        <fullName evidence="11">Arginine ABC transporter permease</fullName>
    </submittedName>
</protein>
<accession>A0A0J6WVR9</accession>
<dbReference type="InterPro" id="IPR010065">
    <property type="entry name" value="AA_ABC_transptr_permease_3TM"/>
</dbReference>
<dbReference type="InParanoid" id="A0A0J6WVR9"/>
<feature type="domain" description="ABC transmembrane type-1" evidence="10">
    <location>
        <begin position="19"/>
        <end position="219"/>
    </location>
</feature>
<dbReference type="Pfam" id="PF00528">
    <property type="entry name" value="BPD_transp_1"/>
    <property type="match status" value="1"/>
</dbReference>
<evidence type="ECO:0000256" key="9">
    <source>
        <dbReference type="RuleBase" id="RU363032"/>
    </source>
</evidence>
<keyword evidence="4" id="KW-1003">Cell membrane</keyword>
<dbReference type="SUPFAM" id="SSF161098">
    <property type="entry name" value="MetI-like"/>
    <property type="match status" value="1"/>
</dbReference>
<keyword evidence="12" id="KW-1185">Reference proteome</keyword>
<dbReference type="PATRIC" id="fig|1122219.3.peg.1100"/>
<evidence type="ECO:0000256" key="8">
    <source>
        <dbReference type="ARBA" id="ARBA00023136"/>
    </source>
</evidence>
<keyword evidence="6" id="KW-0029">Amino-acid transport</keyword>
<evidence type="ECO:0000313" key="11">
    <source>
        <dbReference type="EMBL" id="KMO87605.1"/>
    </source>
</evidence>